<evidence type="ECO:0000259" key="2">
    <source>
        <dbReference type="Pfam" id="PF00149"/>
    </source>
</evidence>
<gene>
    <name evidence="3" type="ORF">NKR23_g1971</name>
</gene>
<dbReference type="GO" id="GO:0016791">
    <property type="term" value="F:phosphatase activity"/>
    <property type="evidence" value="ECO:0007669"/>
    <property type="project" value="TreeGrafter"/>
</dbReference>
<proteinExistence type="predicted"/>
<dbReference type="InterPro" id="IPR029052">
    <property type="entry name" value="Metallo-depent_PP-like"/>
</dbReference>
<feature type="region of interest" description="Disordered" evidence="1">
    <location>
        <begin position="228"/>
        <end position="279"/>
    </location>
</feature>
<evidence type="ECO:0000256" key="1">
    <source>
        <dbReference type="SAM" id="MobiDB-lite"/>
    </source>
</evidence>
<reference evidence="3" key="1">
    <citation type="submission" date="2022-07" db="EMBL/GenBank/DDBJ databases">
        <title>Fungi with potential for degradation of polypropylene.</title>
        <authorList>
            <person name="Gostincar C."/>
        </authorList>
    </citation>
    <scope>NUCLEOTIDE SEQUENCE</scope>
    <source>
        <strain evidence="3">EXF-13308</strain>
    </source>
</reference>
<feature type="region of interest" description="Disordered" evidence="1">
    <location>
        <begin position="39"/>
        <end position="79"/>
    </location>
</feature>
<feature type="compositionally biased region" description="Basic and acidic residues" evidence="1">
    <location>
        <begin position="518"/>
        <end position="530"/>
    </location>
</feature>
<protein>
    <submittedName>
        <fullName evidence="3">Ser/Thr protein phosphatase</fullName>
    </submittedName>
</protein>
<dbReference type="InterPro" id="IPR004843">
    <property type="entry name" value="Calcineurin-like_PHP"/>
</dbReference>
<organism evidence="3 4">
    <name type="scientific">Pleurostoma richardsiae</name>
    <dbReference type="NCBI Taxonomy" id="41990"/>
    <lineage>
        <taxon>Eukaryota</taxon>
        <taxon>Fungi</taxon>
        <taxon>Dikarya</taxon>
        <taxon>Ascomycota</taxon>
        <taxon>Pezizomycotina</taxon>
        <taxon>Sordariomycetes</taxon>
        <taxon>Sordariomycetidae</taxon>
        <taxon>Calosphaeriales</taxon>
        <taxon>Pleurostomataceae</taxon>
        <taxon>Pleurostoma</taxon>
    </lineage>
</organism>
<name>A0AA38VJE9_9PEZI</name>
<dbReference type="GO" id="GO:0005737">
    <property type="term" value="C:cytoplasm"/>
    <property type="evidence" value="ECO:0007669"/>
    <property type="project" value="TreeGrafter"/>
</dbReference>
<keyword evidence="4" id="KW-1185">Reference proteome</keyword>
<accession>A0AA38VJE9</accession>
<dbReference type="PANTHER" id="PTHR42850">
    <property type="entry name" value="METALLOPHOSPHOESTERASE"/>
    <property type="match status" value="1"/>
</dbReference>
<feature type="region of interest" description="Disordered" evidence="1">
    <location>
        <begin position="496"/>
        <end position="530"/>
    </location>
</feature>
<evidence type="ECO:0000313" key="3">
    <source>
        <dbReference type="EMBL" id="KAJ9155636.1"/>
    </source>
</evidence>
<dbReference type="GO" id="GO:0006798">
    <property type="term" value="P:polyphosphate catabolic process"/>
    <property type="evidence" value="ECO:0007669"/>
    <property type="project" value="TreeGrafter"/>
</dbReference>
<evidence type="ECO:0000313" key="4">
    <source>
        <dbReference type="Proteomes" id="UP001174694"/>
    </source>
</evidence>
<comment type="caution">
    <text evidence="3">The sequence shown here is derived from an EMBL/GenBank/DDBJ whole genome shotgun (WGS) entry which is preliminary data.</text>
</comment>
<dbReference type="Gene3D" id="3.60.21.10">
    <property type="match status" value="1"/>
</dbReference>
<dbReference type="AlphaFoldDB" id="A0AA38VJE9"/>
<feature type="compositionally biased region" description="Basic and acidic residues" evidence="1">
    <location>
        <begin position="228"/>
        <end position="250"/>
    </location>
</feature>
<feature type="domain" description="Calcineurin-like phosphoesterase" evidence="2">
    <location>
        <begin position="126"/>
        <end position="196"/>
    </location>
</feature>
<dbReference type="InterPro" id="IPR050126">
    <property type="entry name" value="Ap4A_hydrolase"/>
</dbReference>
<sequence length="530" mass="55199">MLAALSVRRRRPFVLGSVALIILTVYLCYARMAAPSLPSTAQDFQPGPAKSNDDAGAGTAPASDSSINNRPLDLQIPGQKPLAPMSYGTTARPALKGMTNIVADLPPEFVPSGGASSSSSSKQARRLVIVGDVHGQKAPLQALLEKVGFSADKGDHLILTGDLVNKGPDSAGVISLAMELGAHAVRGNHDDRVLLADAAMKNRVAPGTSASGTEGGIMDKVLDKDSEDTKKKLDGSAKVKKDGKKKDAGDKSASPPPGPSDDGPEDTLEEDPFSHGDYADRSTARSLSAAQLAWLSSQPVILRVGPIPASSSSSGIANLVVVHGGLVPGVPLEHQDPWAVMNMRTLVYPVDQARRDAVRAHLEEAAKARAKSKGRPAPRITDKMVDDELARLRRAASGRGGAAAADDVERDSIALPVETHEGEAWTAAWNRWQRKRVADASARTTVVYGHDARRGLRVPGGGASSGAEGEYTFGLDSGCVYGRKLSALVIEVDDKEGGSGGGAARHSVVQVECPGVKGAEDGDGKKKGGK</sequence>
<feature type="compositionally biased region" description="Acidic residues" evidence="1">
    <location>
        <begin position="262"/>
        <end position="271"/>
    </location>
</feature>
<dbReference type="Pfam" id="PF00149">
    <property type="entry name" value="Metallophos"/>
    <property type="match status" value="1"/>
</dbReference>
<dbReference type="EMBL" id="JANBVO010000003">
    <property type="protein sequence ID" value="KAJ9155636.1"/>
    <property type="molecule type" value="Genomic_DNA"/>
</dbReference>
<dbReference type="PANTHER" id="PTHR42850:SF4">
    <property type="entry name" value="ZINC-DEPENDENT ENDOPOLYPHOSPHATASE"/>
    <property type="match status" value="1"/>
</dbReference>
<dbReference type="Proteomes" id="UP001174694">
    <property type="component" value="Unassembled WGS sequence"/>
</dbReference>
<dbReference type="GO" id="GO:0000298">
    <property type="term" value="F:endopolyphosphatase activity"/>
    <property type="evidence" value="ECO:0007669"/>
    <property type="project" value="TreeGrafter"/>
</dbReference>
<dbReference type="SUPFAM" id="SSF56300">
    <property type="entry name" value="Metallo-dependent phosphatases"/>
    <property type="match status" value="1"/>
</dbReference>